<dbReference type="HOGENOM" id="CLU_2418643_0_0_1"/>
<dbReference type="InParanoid" id="H2XKN1"/>
<proteinExistence type="predicted"/>
<organism evidence="2 3">
    <name type="scientific">Ciona intestinalis</name>
    <name type="common">Transparent sea squirt</name>
    <name type="synonym">Ascidia intestinalis</name>
    <dbReference type="NCBI Taxonomy" id="7719"/>
    <lineage>
        <taxon>Eukaryota</taxon>
        <taxon>Metazoa</taxon>
        <taxon>Chordata</taxon>
        <taxon>Tunicata</taxon>
        <taxon>Ascidiacea</taxon>
        <taxon>Phlebobranchia</taxon>
        <taxon>Cionidae</taxon>
        <taxon>Ciona</taxon>
    </lineage>
</organism>
<dbReference type="Ensembl" id="ENSCINT00000032295.1">
    <property type="protein sequence ID" value="ENSCINP00000030213.1"/>
    <property type="gene ID" value="ENSCING00000019699.1"/>
</dbReference>
<keyword evidence="1" id="KW-0472">Membrane</keyword>
<evidence type="ECO:0000256" key="1">
    <source>
        <dbReference type="SAM" id="Phobius"/>
    </source>
</evidence>
<evidence type="ECO:0000313" key="2">
    <source>
        <dbReference type="Ensembl" id="ENSCINP00000030213.1"/>
    </source>
</evidence>
<feature type="transmembrane region" description="Helical" evidence="1">
    <location>
        <begin position="48"/>
        <end position="67"/>
    </location>
</feature>
<dbReference type="AlphaFoldDB" id="H2XKN1"/>
<evidence type="ECO:0000313" key="3">
    <source>
        <dbReference type="Proteomes" id="UP000008144"/>
    </source>
</evidence>
<name>H2XKN1_CIOIN</name>
<reference evidence="3" key="1">
    <citation type="journal article" date="2002" name="Science">
        <title>The draft genome of Ciona intestinalis: insights into chordate and vertebrate origins.</title>
        <authorList>
            <person name="Dehal P."/>
            <person name="Satou Y."/>
            <person name="Campbell R.K."/>
            <person name="Chapman J."/>
            <person name="Degnan B."/>
            <person name="De Tomaso A."/>
            <person name="Davidson B."/>
            <person name="Di Gregorio A."/>
            <person name="Gelpke M."/>
            <person name="Goodstein D.M."/>
            <person name="Harafuji N."/>
            <person name="Hastings K.E."/>
            <person name="Ho I."/>
            <person name="Hotta K."/>
            <person name="Huang W."/>
            <person name="Kawashima T."/>
            <person name="Lemaire P."/>
            <person name="Martinez D."/>
            <person name="Meinertzhagen I.A."/>
            <person name="Necula S."/>
            <person name="Nonaka M."/>
            <person name="Putnam N."/>
            <person name="Rash S."/>
            <person name="Saiga H."/>
            <person name="Satake M."/>
            <person name="Terry A."/>
            <person name="Yamada L."/>
            <person name="Wang H.G."/>
            <person name="Awazu S."/>
            <person name="Azumi K."/>
            <person name="Boore J."/>
            <person name="Branno M."/>
            <person name="Chin-Bow S."/>
            <person name="DeSantis R."/>
            <person name="Doyle S."/>
            <person name="Francino P."/>
            <person name="Keys D.N."/>
            <person name="Haga S."/>
            <person name="Hayashi H."/>
            <person name="Hino K."/>
            <person name="Imai K.S."/>
            <person name="Inaba K."/>
            <person name="Kano S."/>
            <person name="Kobayashi K."/>
            <person name="Kobayashi M."/>
            <person name="Lee B.I."/>
            <person name="Makabe K.W."/>
            <person name="Manohar C."/>
            <person name="Matassi G."/>
            <person name="Medina M."/>
            <person name="Mochizuki Y."/>
            <person name="Mount S."/>
            <person name="Morishita T."/>
            <person name="Miura S."/>
            <person name="Nakayama A."/>
            <person name="Nishizaka S."/>
            <person name="Nomoto H."/>
            <person name="Ohta F."/>
            <person name="Oishi K."/>
            <person name="Rigoutsos I."/>
            <person name="Sano M."/>
            <person name="Sasaki A."/>
            <person name="Sasakura Y."/>
            <person name="Shoguchi E."/>
            <person name="Shin-i T."/>
            <person name="Spagnuolo A."/>
            <person name="Stainier D."/>
            <person name="Suzuki M.M."/>
            <person name="Tassy O."/>
            <person name="Takatori N."/>
            <person name="Tokuoka M."/>
            <person name="Yagi K."/>
            <person name="Yoshizaki F."/>
            <person name="Wada S."/>
            <person name="Zhang C."/>
            <person name="Hyatt P.D."/>
            <person name="Larimer F."/>
            <person name="Detter C."/>
            <person name="Doggett N."/>
            <person name="Glavina T."/>
            <person name="Hawkins T."/>
            <person name="Richardson P."/>
            <person name="Lucas S."/>
            <person name="Kohara Y."/>
            <person name="Levine M."/>
            <person name="Satoh N."/>
            <person name="Rokhsar D.S."/>
        </authorList>
    </citation>
    <scope>NUCLEOTIDE SEQUENCE [LARGE SCALE GENOMIC DNA]</scope>
</reference>
<reference evidence="2" key="2">
    <citation type="submission" date="2025-08" db="UniProtKB">
        <authorList>
            <consortium name="Ensembl"/>
        </authorList>
    </citation>
    <scope>IDENTIFICATION</scope>
</reference>
<reference evidence="2" key="3">
    <citation type="submission" date="2025-09" db="UniProtKB">
        <authorList>
            <consortium name="Ensembl"/>
        </authorList>
    </citation>
    <scope>IDENTIFICATION</scope>
</reference>
<protein>
    <submittedName>
        <fullName evidence="2">Uncharacterized protein</fullName>
    </submittedName>
</protein>
<keyword evidence="3" id="KW-1185">Reference proteome</keyword>
<keyword evidence="1" id="KW-1133">Transmembrane helix</keyword>
<accession>H2XKN1</accession>
<sequence length="92" mass="10799">LLYLDDIVFTVGQLRHCPLYIYVYVAHCYLINCRTIRLLRHSLASSRLHFLVLTLYSVVFTYFAHVYPLSLIVFADSVNIKDKYVIKDKVDV</sequence>
<dbReference type="Proteomes" id="UP000008144">
    <property type="component" value="Unassembled WGS sequence"/>
</dbReference>
<keyword evidence="1" id="KW-0812">Transmembrane</keyword>